<dbReference type="RefSeq" id="WP_188851917.1">
    <property type="nucleotide sequence ID" value="NZ_BMJJ01000007.1"/>
</dbReference>
<gene>
    <name evidence="1" type="ORF">GCM10011335_29120</name>
</gene>
<comment type="caution">
    <text evidence="1">The sequence shown here is derived from an EMBL/GenBank/DDBJ whole genome shotgun (WGS) entry which is preliminary data.</text>
</comment>
<dbReference type="Proteomes" id="UP000613160">
    <property type="component" value="Unassembled WGS sequence"/>
</dbReference>
<accession>A0A916XZY7</accession>
<organism evidence="1 2">
    <name type="scientific">Aureimonas glaciei</name>
    <dbReference type="NCBI Taxonomy" id="1776957"/>
    <lineage>
        <taxon>Bacteria</taxon>
        <taxon>Pseudomonadati</taxon>
        <taxon>Pseudomonadota</taxon>
        <taxon>Alphaproteobacteria</taxon>
        <taxon>Hyphomicrobiales</taxon>
        <taxon>Aurantimonadaceae</taxon>
        <taxon>Aureimonas</taxon>
    </lineage>
</organism>
<proteinExistence type="predicted"/>
<name>A0A916XZY7_9HYPH</name>
<protein>
    <submittedName>
        <fullName evidence="1">Uncharacterized protein</fullName>
    </submittedName>
</protein>
<sequence>MSDPVLTWPFEVLTPATMSFNMRARNTAGSRSLSGLSQDIASGAGGWVARYSKVAIIDQNKAKRFYAIAAMLQGRLNPLLVTLYDERRAPFPASQPKPYKSIPFSDGAYFSDGAGFYEAVIQAVLASGMARGATTATIIMQFGGEIEPGQHFSIGMRLYRVVTASYSSGPTQTVTFWPPARDAASAGAAVEFDRPVCKMKLADDNMMDVELDRDTWGYPNVDFIEDLS</sequence>
<dbReference type="EMBL" id="BMJJ01000007">
    <property type="protein sequence ID" value="GGD24397.1"/>
    <property type="molecule type" value="Genomic_DNA"/>
</dbReference>
<dbReference type="AlphaFoldDB" id="A0A916XZY7"/>
<reference evidence="1" key="1">
    <citation type="journal article" date="2014" name="Int. J. Syst. Evol. Microbiol.">
        <title>Complete genome sequence of Corynebacterium casei LMG S-19264T (=DSM 44701T), isolated from a smear-ripened cheese.</title>
        <authorList>
            <consortium name="US DOE Joint Genome Institute (JGI-PGF)"/>
            <person name="Walter F."/>
            <person name="Albersmeier A."/>
            <person name="Kalinowski J."/>
            <person name="Ruckert C."/>
        </authorList>
    </citation>
    <scope>NUCLEOTIDE SEQUENCE</scope>
    <source>
        <strain evidence="1">CGMCC 1.15493</strain>
    </source>
</reference>
<reference evidence="1" key="2">
    <citation type="submission" date="2020-09" db="EMBL/GenBank/DDBJ databases">
        <authorList>
            <person name="Sun Q."/>
            <person name="Zhou Y."/>
        </authorList>
    </citation>
    <scope>NUCLEOTIDE SEQUENCE</scope>
    <source>
        <strain evidence="1">CGMCC 1.15493</strain>
    </source>
</reference>
<evidence type="ECO:0000313" key="2">
    <source>
        <dbReference type="Proteomes" id="UP000613160"/>
    </source>
</evidence>
<evidence type="ECO:0000313" key="1">
    <source>
        <dbReference type="EMBL" id="GGD24397.1"/>
    </source>
</evidence>
<keyword evidence="2" id="KW-1185">Reference proteome</keyword>